<evidence type="ECO:0000313" key="8">
    <source>
        <dbReference type="Proteomes" id="UP000024329"/>
    </source>
</evidence>
<evidence type="ECO:0000256" key="4">
    <source>
        <dbReference type="ARBA" id="ARBA00022643"/>
    </source>
</evidence>
<name>A0A031J077_9SPHN</name>
<dbReference type="eggNOG" id="COG0778">
    <property type="taxonomic scope" value="Bacteria"/>
</dbReference>
<dbReference type="EMBL" id="JFYZ01000093">
    <property type="protein sequence ID" value="EZP67199.1"/>
    <property type="molecule type" value="Genomic_DNA"/>
</dbReference>
<dbReference type="SUPFAM" id="SSF55469">
    <property type="entry name" value="FMN-dependent nitroreductase-like"/>
    <property type="match status" value="1"/>
</dbReference>
<comment type="cofactor">
    <cofactor evidence="1">
        <name>FMN</name>
        <dbReference type="ChEBI" id="CHEBI:58210"/>
    </cofactor>
</comment>
<gene>
    <name evidence="7" type="ORF">BV97_05738</name>
</gene>
<comment type="similarity">
    <text evidence="2">Belongs to the nitroreductase family.</text>
</comment>
<dbReference type="Gene3D" id="3.40.109.10">
    <property type="entry name" value="NADH Oxidase"/>
    <property type="match status" value="1"/>
</dbReference>
<dbReference type="PATRIC" id="fig|158500.4.peg.5815"/>
<evidence type="ECO:0000259" key="6">
    <source>
        <dbReference type="Pfam" id="PF00881"/>
    </source>
</evidence>
<evidence type="ECO:0000256" key="3">
    <source>
        <dbReference type="ARBA" id="ARBA00022630"/>
    </source>
</evidence>
<dbReference type="GO" id="GO:0016491">
    <property type="term" value="F:oxidoreductase activity"/>
    <property type="evidence" value="ECO:0007669"/>
    <property type="project" value="UniProtKB-KW"/>
</dbReference>
<dbReference type="InterPro" id="IPR029479">
    <property type="entry name" value="Nitroreductase"/>
</dbReference>
<dbReference type="Proteomes" id="UP000024329">
    <property type="component" value="Unassembled WGS sequence"/>
</dbReference>
<proteinExistence type="inferred from homology"/>
<comment type="caution">
    <text evidence="7">The sequence shown here is derived from an EMBL/GenBank/DDBJ whole genome shotgun (WGS) entry which is preliminary data.</text>
</comment>
<reference evidence="7 8" key="1">
    <citation type="submission" date="2014-03" db="EMBL/GenBank/DDBJ databases">
        <title>Whole genome sequence of Novosphingobium resinovorum KF1.</title>
        <authorList>
            <person name="Gan H.M."/>
            <person name="Gan H.Y."/>
            <person name="Chew T.H."/>
            <person name="Savka M.A."/>
        </authorList>
    </citation>
    <scope>NUCLEOTIDE SEQUENCE [LARGE SCALE GENOMIC DNA]</scope>
    <source>
        <strain evidence="7 8">KF1</strain>
    </source>
</reference>
<keyword evidence="5" id="KW-0560">Oxidoreductase</keyword>
<keyword evidence="3" id="KW-0285">Flavoprotein</keyword>
<feature type="domain" description="Nitroreductase" evidence="6">
    <location>
        <begin position="209"/>
        <end position="296"/>
    </location>
</feature>
<dbReference type="AlphaFoldDB" id="A0A031J077"/>
<sequence>MKIFAPLSKSSLFVSEFAQDAFYYMKYCGISPFRDKKKSAYYKIIIEIHAIEKGLSLAQMRPLFGQQKIKAVMSMAKAYGLASNDLPILMTVGALEAYVETHRKLGLDDRFLNEVDAFLAERRIVSAERGDGGLRHYPAGVPAIDSPAGLLLSRFSCRIYDAEPLDHGLIRQIVQTAQSAPSQCNRQAVQVHYFDERNKVHSLLKLQGGASGFQDQVPGLFVVTFDLAAWGGAQQRNQGYVDGGLFSMTMMLAAHAHGAVTCPLNLAVSHITERKIKALANIPDDQRLVMMMAVGKAPSGALRAAASPRRPVDELLKLHETAAGIEPS</sequence>
<dbReference type="Pfam" id="PF00881">
    <property type="entry name" value="Nitroreductase"/>
    <property type="match status" value="2"/>
</dbReference>
<feature type="domain" description="Nitroreductase" evidence="6">
    <location>
        <begin position="152"/>
        <end position="195"/>
    </location>
</feature>
<evidence type="ECO:0000256" key="2">
    <source>
        <dbReference type="ARBA" id="ARBA00007118"/>
    </source>
</evidence>
<dbReference type="PANTHER" id="PTHR43673:SF2">
    <property type="entry name" value="NITROREDUCTASE"/>
    <property type="match status" value="1"/>
</dbReference>
<protein>
    <submittedName>
        <fullName evidence="7">Nitroreductase family protein</fullName>
    </submittedName>
</protein>
<keyword evidence="4" id="KW-0288">FMN</keyword>
<dbReference type="InterPro" id="IPR000415">
    <property type="entry name" value="Nitroreductase-like"/>
</dbReference>
<evidence type="ECO:0000256" key="1">
    <source>
        <dbReference type="ARBA" id="ARBA00001917"/>
    </source>
</evidence>
<dbReference type="RefSeq" id="WP_036531147.1">
    <property type="nucleotide sequence ID" value="NZ_JFYZ01000093.1"/>
</dbReference>
<evidence type="ECO:0000313" key="7">
    <source>
        <dbReference type="EMBL" id="EZP67199.1"/>
    </source>
</evidence>
<organism evidence="7 8">
    <name type="scientific">Novosphingobium resinovorum</name>
    <dbReference type="NCBI Taxonomy" id="158500"/>
    <lineage>
        <taxon>Bacteria</taxon>
        <taxon>Pseudomonadati</taxon>
        <taxon>Pseudomonadota</taxon>
        <taxon>Alphaproteobacteria</taxon>
        <taxon>Sphingomonadales</taxon>
        <taxon>Sphingomonadaceae</taxon>
        <taxon>Novosphingobium</taxon>
    </lineage>
</organism>
<dbReference type="PANTHER" id="PTHR43673">
    <property type="entry name" value="NAD(P)H NITROREDUCTASE YDGI-RELATED"/>
    <property type="match status" value="1"/>
</dbReference>
<evidence type="ECO:0000256" key="5">
    <source>
        <dbReference type="ARBA" id="ARBA00023002"/>
    </source>
</evidence>
<accession>A0A031J077</accession>